<organism evidence="2 3">
    <name type="scientific">Mesoterricola silvestris</name>
    <dbReference type="NCBI Taxonomy" id="2927979"/>
    <lineage>
        <taxon>Bacteria</taxon>
        <taxon>Pseudomonadati</taxon>
        <taxon>Acidobacteriota</taxon>
        <taxon>Holophagae</taxon>
        <taxon>Holophagales</taxon>
        <taxon>Holophagaceae</taxon>
        <taxon>Mesoterricola</taxon>
    </lineage>
</organism>
<sequence length="260" mass="28337">MIANLRTAALCLAPALLLAESSEYPLAVNLPTGDMMQFWDMGIAFTHRFSTPASGHGKDAYGLDGYAYPGLGVDFGIKPVKGLNVILYRTADNKTFTFALQQRILNGDYVRMSLRAERFDEVVKRAETPVGTVGINGGAYQLPTEFFLGDFAVLSVVPTYLSRTTTQKKPVFTAGAGLRVDITDKLGFVGEYYPRPSKVDRTFRPGYSAGFTYKTFKHRFTLVATNATGTTTNQVLSGDYGGGARSTGQWALGFNVARTF</sequence>
<evidence type="ECO:0000313" key="3">
    <source>
        <dbReference type="Proteomes" id="UP001238179"/>
    </source>
</evidence>
<gene>
    <name evidence="2" type="ORF">METEAL_04540</name>
</gene>
<dbReference type="KEGG" id="msil:METEAL_04540"/>
<dbReference type="Pfam" id="PF19089">
    <property type="entry name" value="DUF5777"/>
    <property type="match status" value="2"/>
</dbReference>
<proteinExistence type="predicted"/>
<feature type="domain" description="DUF5777" evidence="1">
    <location>
        <begin position="154"/>
        <end position="260"/>
    </location>
</feature>
<protein>
    <recommendedName>
        <fullName evidence="1">DUF5777 domain-containing protein</fullName>
    </recommendedName>
</protein>
<dbReference type="RefSeq" id="WP_316414166.1">
    <property type="nucleotide sequence ID" value="NZ_AP027080.1"/>
</dbReference>
<feature type="domain" description="DUF5777" evidence="1">
    <location>
        <begin position="28"/>
        <end position="106"/>
    </location>
</feature>
<dbReference type="AlphaFoldDB" id="A0AA48GNI8"/>
<name>A0AA48GNI8_9BACT</name>
<dbReference type="InterPro" id="IPR045916">
    <property type="entry name" value="DUF5777"/>
</dbReference>
<dbReference type="EMBL" id="AP027080">
    <property type="protein sequence ID" value="BDU71280.1"/>
    <property type="molecule type" value="Genomic_DNA"/>
</dbReference>
<evidence type="ECO:0000313" key="2">
    <source>
        <dbReference type="EMBL" id="BDU71280.1"/>
    </source>
</evidence>
<dbReference type="Proteomes" id="UP001238179">
    <property type="component" value="Chromosome"/>
</dbReference>
<reference evidence="3" key="1">
    <citation type="journal article" date="2023" name="Int. J. Syst. Evol. Microbiol.">
        <title>Mesoterricola silvestris gen. nov., sp. nov., Mesoterricola sediminis sp. nov., Geothrix oryzae sp. nov., Geothrix edaphica sp. nov., Geothrix rubra sp. nov., and Geothrix limicola sp. nov., six novel members of Acidobacteriota isolated from soils.</title>
        <authorList>
            <person name="Itoh H."/>
            <person name="Sugisawa Y."/>
            <person name="Mise K."/>
            <person name="Xu Z."/>
            <person name="Kuniyasu M."/>
            <person name="Ushijima N."/>
            <person name="Kawano K."/>
            <person name="Kobayashi E."/>
            <person name="Shiratori Y."/>
            <person name="Masuda Y."/>
            <person name="Senoo K."/>
        </authorList>
    </citation>
    <scope>NUCLEOTIDE SEQUENCE [LARGE SCALE GENOMIC DNA]</scope>
    <source>
        <strain evidence="3">W79</strain>
    </source>
</reference>
<evidence type="ECO:0000259" key="1">
    <source>
        <dbReference type="Pfam" id="PF19089"/>
    </source>
</evidence>
<keyword evidence="3" id="KW-1185">Reference proteome</keyword>
<accession>A0AA48GNI8</accession>